<dbReference type="EMBL" id="FNFM01000010">
    <property type="protein sequence ID" value="SDK65674.1"/>
    <property type="molecule type" value="Genomic_DNA"/>
</dbReference>
<name>A0A1G9DP91_ACTMZ</name>
<dbReference type="Proteomes" id="UP000199213">
    <property type="component" value="Unassembled WGS sequence"/>
</dbReference>
<sequence>MLDDIRDRLRQITDTVPVPELSEAETKLDELRCQLWQVASGSDQVHVRQALGRLSLAHEKTGEALQAMTLASDHTRDYTTAL</sequence>
<keyword evidence="2" id="KW-1185">Reference proteome</keyword>
<dbReference type="AlphaFoldDB" id="A0A1G9DP91"/>
<accession>A0A1G9DP91</accession>
<organism evidence="1 2">
    <name type="scientific">Actinopolyspora mzabensis</name>
    <dbReference type="NCBI Taxonomy" id="995066"/>
    <lineage>
        <taxon>Bacteria</taxon>
        <taxon>Bacillati</taxon>
        <taxon>Actinomycetota</taxon>
        <taxon>Actinomycetes</taxon>
        <taxon>Actinopolysporales</taxon>
        <taxon>Actinopolysporaceae</taxon>
        <taxon>Actinopolyspora</taxon>
    </lineage>
</organism>
<dbReference type="OrthoDB" id="5194674at2"/>
<evidence type="ECO:0000313" key="2">
    <source>
        <dbReference type="Proteomes" id="UP000199213"/>
    </source>
</evidence>
<protein>
    <recommendedName>
        <fullName evidence="3">Excreted virulence factor EspC, type VII ESX diderm</fullName>
    </recommendedName>
</protein>
<dbReference type="RefSeq" id="WP_092630182.1">
    <property type="nucleotide sequence ID" value="NZ_FNFM01000010.1"/>
</dbReference>
<gene>
    <name evidence="1" type="ORF">SAMN04487820_110218</name>
</gene>
<evidence type="ECO:0008006" key="3">
    <source>
        <dbReference type="Google" id="ProtNLM"/>
    </source>
</evidence>
<evidence type="ECO:0000313" key="1">
    <source>
        <dbReference type="EMBL" id="SDK65674.1"/>
    </source>
</evidence>
<proteinExistence type="predicted"/>
<reference evidence="2" key="1">
    <citation type="submission" date="2016-10" db="EMBL/GenBank/DDBJ databases">
        <authorList>
            <person name="Varghese N."/>
            <person name="Submissions S."/>
        </authorList>
    </citation>
    <scope>NUCLEOTIDE SEQUENCE [LARGE SCALE GENOMIC DNA]</scope>
    <source>
        <strain evidence="2">DSM 45460</strain>
    </source>
</reference>